<dbReference type="EMBL" id="BDOQ01000018">
    <property type="protein sequence ID" value="GBG15388.1"/>
    <property type="molecule type" value="Genomic_DNA"/>
</dbReference>
<keyword evidence="2" id="KW-0675">Receptor</keyword>
<protein>
    <submittedName>
        <fullName evidence="2">TonB-dependent receptor</fullName>
    </submittedName>
</protein>
<dbReference type="RefSeq" id="WP_181376302.1">
    <property type="nucleotide sequence ID" value="NZ_BDOQ01000018.1"/>
</dbReference>
<evidence type="ECO:0000313" key="2">
    <source>
        <dbReference type="EMBL" id="GBG15388.1"/>
    </source>
</evidence>
<feature type="region of interest" description="Disordered" evidence="1">
    <location>
        <begin position="137"/>
        <end position="172"/>
    </location>
</feature>
<comment type="caution">
    <text evidence="2">The sequence shown here is derived from an EMBL/GenBank/DDBJ whole genome shotgun (WGS) entry which is preliminary data.</text>
</comment>
<sequence>MARIPLKEAKRKRDGANGAVLLVPHVVLNSPAYLTLSGNAIKLLYDVAMQYNLTNNGMLLASWRYMSEKRGWTSSEALSKAKAELIAHDLLVQTVQGLRPNKASWYGLTWYALDDIKGLEISPQAWPRGAYAHWKPPVATKPKRIPPAPQTREAHYQRMRNPPLEKNTTSCP</sequence>
<evidence type="ECO:0000313" key="3">
    <source>
        <dbReference type="Proteomes" id="UP000245081"/>
    </source>
</evidence>
<keyword evidence="3" id="KW-1185">Reference proteome</keyword>
<accession>A0A2R5FCU8</accession>
<name>A0A2R5FCU8_9PROT</name>
<dbReference type="Proteomes" id="UP000245081">
    <property type="component" value="Unassembled WGS sequence"/>
</dbReference>
<proteinExistence type="predicted"/>
<organism evidence="2 3">
    <name type="scientific">Novimethylophilus kurashikiensis</name>
    <dbReference type="NCBI Taxonomy" id="1825523"/>
    <lineage>
        <taxon>Bacteria</taxon>
        <taxon>Pseudomonadati</taxon>
        <taxon>Pseudomonadota</taxon>
        <taxon>Betaproteobacteria</taxon>
        <taxon>Nitrosomonadales</taxon>
        <taxon>Methylophilaceae</taxon>
        <taxon>Novimethylophilus</taxon>
    </lineage>
</organism>
<dbReference type="AlphaFoldDB" id="A0A2R5FCU8"/>
<evidence type="ECO:0000256" key="1">
    <source>
        <dbReference type="SAM" id="MobiDB-lite"/>
    </source>
</evidence>
<gene>
    <name evidence="2" type="ORF">NMK_2995</name>
</gene>
<reference evidence="2 3" key="1">
    <citation type="journal article" date="2018" name="Environ. Microbiol.">
        <title>Isolation and genomic characterization of Novimethylophilus kurashikiensis gen. nov. sp. nov., a new lanthanide-dependent methylotrophic species of Methylophilaceae.</title>
        <authorList>
            <person name="Lv H."/>
            <person name="Sahin N."/>
            <person name="Tani A."/>
        </authorList>
    </citation>
    <scope>NUCLEOTIDE SEQUENCE [LARGE SCALE GENOMIC DNA]</scope>
    <source>
        <strain evidence="2 3">La2-4</strain>
    </source>
</reference>